<gene>
    <name evidence="2" type="ORF">PRV_01505</name>
</gene>
<feature type="region of interest" description="Disordered" evidence="1">
    <location>
        <begin position="101"/>
        <end position="130"/>
    </location>
</feature>
<protein>
    <submittedName>
        <fullName evidence="2">Uncharacterized protein</fullName>
    </submittedName>
</protein>
<sequence>MSEDSKKKEKEVTITLTIKKSLYDSIVKQFETLKEKDIEGFSSVKNIEEFIVFYLKWLSNEGDHFKELESKMQDILNVLKDRGIDLLDELNMGSKIFKKINKPKKEEDEGEKKKEEKVQKKSFPDKVKKS</sequence>
<dbReference type="Proteomes" id="UP000017119">
    <property type="component" value="Chromosome"/>
</dbReference>
<reference evidence="2 3" key="1">
    <citation type="journal article" date="2013" name="Genome Announc.">
        <title>Genome Sequence of Mycoplasma parvum (Formerly Eperythrozoon parvum), a Diminutive Hemoplasma of the Pig.</title>
        <authorList>
            <person name="do Nascimento N.C."/>
            <person name="Dos Santos A.P."/>
            <person name="Chu Y."/>
            <person name="Guimaraes A.M."/>
            <person name="Pagliaro A."/>
            <person name="Messick J.B."/>
        </authorList>
    </citation>
    <scope>NUCLEOTIDE SEQUENCE [LARGE SCALE GENOMIC DNA]</scope>
    <source>
        <strain evidence="2 3">Indiana</strain>
    </source>
</reference>
<evidence type="ECO:0000256" key="1">
    <source>
        <dbReference type="SAM" id="MobiDB-lite"/>
    </source>
</evidence>
<organism evidence="2 3">
    <name type="scientific">Mycoplasma parvum str. Indiana</name>
    <dbReference type="NCBI Taxonomy" id="1403316"/>
    <lineage>
        <taxon>Bacteria</taxon>
        <taxon>Bacillati</taxon>
        <taxon>Mycoplasmatota</taxon>
        <taxon>Mollicutes</taxon>
        <taxon>Mycoplasmataceae</taxon>
        <taxon>Mycoplasma</taxon>
    </lineage>
</organism>
<dbReference type="RefSeq" id="WP_022769626.1">
    <property type="nucleotide sequence ID" value="NC_022575.1"/>
</dbReference>
<dbReference type="STRING" id="1403316.PRV_01505"/>
<dbReference type="PATRIC" id="fig|1403316.3.peg.270"/>
<dbReference type="HOGENOM" id="CLU_161980_0_0_14"/>
<name>U5NFN9_9MOLU</name>
<proteinExistence type="predicted"/>
<feature type="compositionally biased region" description="Basic and acidic residues" evidence="1">
    <location>
        <begin position="103"/>
        <end position="130"/>
    </location>
</feature>
<keyword evidence="3" id="KW-1185">Reference proteome</keyword>
<evidence type="ECO:0000313" key="2">
    <source>
        <dbReference type="EMBL" id="AGX89058.1"/>
    </source>
</evidence>
<accession>U5NFN9</accession>
<dbReference type="EMBL" id="CP006771">
    <property type="protein sequence ID" value="AGX89058.1"/>
    <property type="molecule type" value="Genomic_DNA"/>
</dbReference>
<evidence type="ECO:0000313" key="3">
    <source>
        <dbReference type="Proteomes" id="UP000017119"/>
    </source>
</evidence>
<dbReference type="AlphaFoldDB" id="U5NFN9"/>
<dbReference type="OrthoDB" id="399260at2"/>
<dbReference type="KEGG" id="mpv:PRV_01505"/>